<sequence length="164" mass="17657">MISHWKRPTPYELVASARLTNSLFLIFDSFHVDYSGRGRGGHDDWNRSNDQGRSSWGGGGGGGGAAYPPPSDYHRQQQHHGRGGYGYDQPNRFPSVSVARFSGPPATSNVRGGGVGNNYGPRPRGGFQQGPPQRPPGPPPPPRGNAPPSTGYGYYTSGYQGKRF</sequence>
<feature type="compositionally biased region" description="Basic and acidic residues" evidence="1">
    <location>
        <begin position="38"/>
        <end position="47"/>
    </location>
</feature>
<proteinExistence type="predicted"/>
<feature type="compositionally biased region" description="Gly residues" evidence="1">
    <location>
        <begin position="55"/>
        <end position="65"/>
    </location>
</feature>
<dbReference type="Proteomes" id="UP001234178">
    <property type="component" value="Unassembled WGS sequence"/>
</dbReference>
<protein>
    <submittedName>
        <fullName evidence="2">Uncharacterized protein</fullName>
    </submittedName>
</protein>
<reference evidence="2 3" key="1">
    <citation type="journal article" date="2023" name="Nucleic Acids Res.">
        <title>The hologenome of Daphnia magna reveals possible DNA methylation and microbiome-mediated evolution of the host genome.</title>
        <authorList>
            <person name="Chaturvedi A."/>
            <person name="Li X."/>
            <person name="Dhandapani V."/>
            <person name="Marshall H."/>
            <person name="Kissane S."/>
            <person name="Cuenca-Cambronero M."/>
            <person name="Asole G."/>
            <person name="Calvet F."/>
            <person name="Ruiz-Romero M."/>
            <person name="Marangio P."/>
            <person name="Guigo R."/>
            <person name="Rago D."/>
            <person name="Mirbahai L."/>
            <person name="Eastwood N."/>
            <person name="Colbourne J.K."/>
            <person name="Zhou J."/>
            <person name="Mallon E."/>
            <person name="Orsini L."/>
        </authorList>
    </citation>
    <scope>NUCLEOTIDE SEQUENCE [LARGE SCALE GENOMIC DNA]</scope>
    <source>
        <strain evidence="2">LRV0_1</strain>
    </source>
</reference>
<organism evidence="2 3">
    <name type="scientific">Daphnia magna</name>
    <dbReference type="NCBI Taxonomy" id="35525"/>
    <lineage>
        <taxon>Eukaryota</taxon>
        <taxon>Metazoa</taxon>
        <taxon>Ecdysozoa</taxon>
        <taxon>Arthropoda</taxon>
        <taxon>Crustacea</taxon>
        <taxon>Branchiopoda</taxon>
        <taxon>Diplostraca</taxon>
        <taxon>Cladocera</taxon>
        <taxon>Anomopoda</taxon>
        <taxon>Daphniidae</taxon>
        <taxon>Daphnia</taxon>
    </lineage>
</organism>
<evidence type="ECO:0000313" key="2">
    <source>
        <dbReference type="EMBL" id="KAK4003360.1"/>
    </source>
</evidence>
<evidence type="ECO:0000256" key="1">
    <source>
        <dbReference type="SAM" id="MobiDB-lite"/>
    </source>
</evidence>
<feature type="region of interest" description="Disordered" evidence="1">
    <location>
        <begin position="38"/>
        <end position="164"/>
    </location>
</feature>
<comment type="caution">
    <text evidence="2">The sequence shown here is derived from an EMBL/GenBank/DDBJ whole genome shotgun (WGS) entry which is preliminary data.</text>
</comment>
<feature type="compositionally biased region" description="Low complexity" evidence="1">
    <location>
        <begin position="118"/>
        <end position="131"/>
    </location>
</feature>
<feature type="compositionally biased region" description="Pro residues" evidence="1">
    <location>
        <begin position="132"/>
        <end position="145"/>
    </location>
</feature>
<name>A0ABQ9YRW5_9CRUS</name>
<gene>
    <name evidence="2" type="ORF">OUZ56_005128</name>
</gene>
<keyword evidence="3" id="KW-1185">Reference proteome</keyword>
<accession>A0ABQ9YRW5</accession>
<evidence type="ECO:0000313" key="3">
    <source>
        <dbReference type="Proteomes" id="UP001234178"/>
    </source>
</evidence>
<dbReference type="EMBL" id="JAOYFB010000001">
    <property type="protein sequence ID" value="KAK4003360.1"/>
    <property type="molecule type" value="Genomic_DNA"/>
</dbReference>
<feature type="compositionally biased region" description="Low complexity" evidence="1">
    <location>
        <begin position="146"/>
        <end position="164"/>
    </location>
</feature>